<evidence type="ECO:0000256" key="3">
    <source>
        <dbReference type="ARBA" id="ARBA00023002"/>
    </source>
</evidence>
<name>A0ABT5T2R8_9PSEU</name>
<dbReference type="InterPro" id="IPR016169">
    <property type="entry name" value="FAD-bd_PCMH_sub2"/>
</dbReference>
<dbReference type="Pfam" id="PF00941">
    <property type="entry name" value="FAD_binding_5"/>
    <property type="match status" value="1"/>
</dbReference>
<feature type="domain" description="FAD-binding PCMH-type" evidence="4">
    <location>
        <begin position="1"/>
        <end position="176"/>
    </location>
</feature>
<dbReference type="EMBL" id="JAQZAO010000014">
    <property type="protein sequence ID" value="MDD7968686.1"/>
    <property type="molecule type" value="Genomic_DNA"/>
</dbReference>
<gene>
    <name evidence="5" type="ORF">PGB27_25345</name>
</gene>
<dbReference type="InterPro" id="IPR016166">
    <property type="entry name" value="FAD-bd_PCMH"/>
</dbReference>
<dbReference type="InterPro" id="IPR005107">
    <property type="entry name" value="CO_DH_flav_C"/>
</dbReference>
<dbReference type="PANTHER" id="PTHR42659:SF2">
    <property type="entry name" value="XANTHINE DEHYDROGENASE SUBUNIT C-RELATED"/>
    <property type="match status" value="1"/>
</dbReference>
<proteinExistence type="predicted"/>
<dbReference type="SUPFAM" id="SSF55447">
    <property type="entry name" value="CO dehydrogenase flavoprotein C-terminal domain-like"/>
    <property type="match status" value="1"/>
</dbReference>
<dbReference type="Pfam" id="PF03450">
    <property type="entry name" value="CO_deh_flav_C"/>
    <property type="match status" value="1"/>
</dbReference>
<keyword evidence="2" id="KW-0274">FAD</keyword>
<evidence type="ECO:0000256" key="2">
    <source>
        <dbReference type="ARBA" id="ARBA00022827"/>
    </source>
</evidence>
<evidence type="ECO:0000259" key="4">
    <source>
        <dbReference type="PROSITE" id="PS51387"/>
    </source>
</evidence>
<dbReference type="InterPro" id="IPR036683">
    <property type="entry name" value="CO_DH_flav_C_dom_sf"/>
</dbReference>
<dbReference type="Proteomes" id="UP001300763">
    <property type="component" value="Unassembled WGS sequence"/>
</dbReference>
<reference evidence="5 6" key="1">
    <citation type="submission" date="2023-02" db="EMBL/GenBank/DDBJ databases">
        <title>Genome sequencing required for Actinomycetospora new species description.</title>
        <authorList>
            <person name="Saimee Y."/>
            <person name="Duangmal K."/>
        </authorList>
    </citation>
    <scope>NUCLEOTIDE SEQUENCE [LARGE SCALE GENOMIC DNA]</scope>
    <source>
        <strain evidence="5 6">DW7H6</strain>
    </source>
</reference>
<dbReference type="Gene3D" id="3.30.43.10">
    <property type="entry name" value="Uridine Diphospho-n-acetylenolpyruvylglucosamine Reductase, domain 2"/>
    <property type="match status" value="1"/>
</dbReference>
<accession>A0ABT5T2R8</accession>
<organism evidence="5 6">
    <name type="scientific">Actinomycetospora lemnae</name>
    <dbReference type="NCBI Taxonomy" id="3019891"/>
    <lineage>
        <taxon>Bacteria</taxon>
        <taxon>Bacillati</taxon>
        <taxon>Actinomycetota</taxon>
        <taxon>Actinomycetes</taxon>
        <taxon>Pseudonocardiales</taxon>
        <taxon>Pseudonocardiaceae</taxon>
        <taxon>Actinomycetospora</taxon>
    </lineage>
</organism>
<evidence type="ECO:0000256" key="1">
    <source>
        <dbReference type="ARBA" id="ARBA00022630"/>
    </source>
</evidence>
<dbReference type="Gene3D" id="3.30.465.10">
    <property type="match status" value="1"/>
</dbReference>
<evidence type="ECO:0000313" key="6">
    <source>
        <dbReference type="Proteomes" id="UP001300763"/>
    </source>
</evidence>
<dbReference type="SMART" id="SM01092">
    <property type="entry name" value="CO_deh_flav_C"/>
    <property type="match status" value="1"/>
</dbReference>
<keyword evidence="3" id="KW-0560">Oxidoreductase</keyword>
<dbReference type="InterPro" id="IPR051312">
    <property type="entry name" value="Diverse_Substr_Oxidored"/>
</dbReference>
<evidence type="ECO:0000313" key="5">
    <source>
        <dbReference type="EMBL" id="MDD7968686.1"/>
    </source>
</evidence>
<dbReference type="SUPFAM" id="SSF56176">
    <property type="entry name" value="FAD-binding/transporter-associated domain-like"/>
    <property type="match status" value="1"/>
</dbReference>
<dbReference type="InterPro" id="IPR002346">
    <property type="entry name" value="Mopterin_DH_FAD-bd"/>
</dbReference>
<dbReference type="PROSITE" id="PS51387">
    <property type="entry name" value="FAD_PCMH"/>
    <property type="match status" value="1"/>
</dbReference>
<dbReference type="Gene3D" id="3.30.390.50">
    <property type="entry name" value="CO dehydrogenase flavoprotein, C-terminal domain"/>
    <property type="match status" value="1"/>
</dbReference>
<dbReference type="PANTHER" id="PTHR42659">
    <property type="entry name" value="XANTHINE DEHYDROGENASE SUBUNIT C-RELATED"/>
    <property type="match status" value="1"/>
</dbReference>
<dbReference type="InterPro" id="IPR016167">
    <property type="entry name" value="FAD-bd_PCMH_sub1"/>
</dbReference>
<dbReference type="InterPro" id="IPR036318">
    <property type="entry name" value="FAD-bd_PCMH-like_sf"/>
</dbReference>
<protein>
    <submittedName>
        <fullName evidence="5">FAD binding domain-containing protein</fullName>
    </submittedName>
</protein>
<comment type="caution">
    <text evidence="5">The sequence shown here is derived from an EMBL/GenBank/DDBJ whole genome shotgun (WGS) entry which is preliminary data.</text>
</comment>
<keyword evidence="6" id="KW-1185">Reference proteome</keyword>
<keyword evidence="1" id="KW-0285">Flavoprotein</keyword>
<sequence>MKPPPFDLVQPGTLVEALVALDAEPDAAVLAGGQSLLQDLRWRRFAPPLVVDVGGVAELRGVTVDDDTVRLGALVRHVDLERGAVPGPLGTLLAETAGWIAHPPIRSRGTFAGSLAWAHPAAEWTAVAAALDAQVELASRAGYRTLPAAEFLHGPGATARRPGELIIAVTLPVLGEGTATGVAEHRRTHASFAHVAVVAAVDTEGDEVVRAHLGVAGAAPTARRAHAAEEALLDGGGPAAAADAVGEDIDPVEHPHADVDYTRHVAAVLVRRVLERLLDGDREAA</sequence>
<dbReference type="RefSeq" id="WP_274203215.1">
    <property type="nucleotide sequence ID" value="NZ_JAQZAO010000014.1"/>
</dbReference>